<evidence type="ECO:0000313" key="1">
    <source>
        <dbReference type="EMBL" id="CAH2235745.1"/>
    </source>
</evidence>
<keyword evidence="2" id="KW-1185">Reference proteome</keyword>
<dbReference type="AlphaFoldDB" id="A0A8S4RHH9"/>
<gene>
    <name evidence="1" type="primary">jg11404</name>
    <name evidence="1" type="ORF">PAEG_LOCUS13356</name>
</gene>
<reference evidence="1" key="1">
    <citation type="submission" date="2022-03" db="EMBL/GenBank/DDBJ databases">
        <authorList>
            <person name="Lindestad O."/>
        </authorList>
    </citation>
    <scope>NUCLEOTIDE SEQUENCE</scope>
</reference>
<sequence length="75" mass="8527">MAPKHGRVSMGFKRRLRVTQYYVIRNVEIRRRTRVTETRVSSTSREAKVAMSGAHISEKGWILGSQSAGMAAPHW</sequence>
<comment type="caution">
    <text evidence="1">The sequence shown here is derived from an EMBL/GenBank/DDBJ whole genome shotgun (WGS) entry which is preliminary data.</text>
</comment>
<protein>
    <submittedName>
        <fullName evidence="1">Jg11404 protein</fullName>
    </submittedName>
</protein>
<proteinExistence type="predicted"/>
<organism evidence="1 2">
    <name type="scientific">Pararge aegeria aegeria</name>
    <dbReference type="NCBI Taxonomy" id="348720"/>
    <lineage>
        <taxon>Eukaryota</taxon>
        <taxon>Metazoa</taxon>
        <taxon>Ecdysozoa</taxon>
        <taxon>Arthropoda</taxon>
        <taxon>Hexapoda</taxon>
        <taxon>Insecta</taxon>
        <taxon>Pterygota</taxon>
        <taxon>Neoptera</taxon>
        <taxon>Endopterygota</taxon>
        <taxon>Lepidoptera</taxon>
        <taxon>Glossata</taxon>
        <taxon>Ditrysia</taxon>
        <taxon>Papilionoidea</taxon>
        <taxon>Nymphalidae</taxon>
        <taxon>Satyrinae</taxon>
        <taxon>Satyrini</taxon>
        <taxon>Parargina</taxon>
        <taxon>Pararge</taxon>
    </lineage>
</organism>
<name>A0A8S4RHH9_9NEOP</name>
<evidence type="ECO:0000313" key="2">
    <source>
        <dbReference type="Proteomes" id="UP000838756"/>
    </source>
</evidence>
<dbReference type="EMBL" id="CAKXAJ010025155">
    <property type="protein sequence ID" value="CAH2235745.1"/>
    <property type="molecule type" value="Genomic_DNA"/>
</dbReference>
<accession>A0A8S4RHH9</accession>
<dbReference type="Proteomes" id="UP000838756">
    <property type="component" value="Unassembled WGS sequence"/>
</dbReference>